<protein>
    <submittedName>
        <fullName evidence="1">Uncharacterized protein</fullName>
    </submittedName>
</protein>
<sequence>MASNTPTFTRLILFDFYPKIWNVTLLFSI</sequence>
<proteinExistence type="predicted"/>
<organism evidence="1 2">
    <name type="scientific">Fusobacterium periodonticum</name>
    <dbReference type="NCBI Taxonomy" id="860"/>
    <lineage>
        <taxon>Bacteria</taxon>
        <taxon>Fusobacteriati</taxon>
        <taxon>Fusobacteriota</taxon>
        <taxon>Fusobacteriia</taxon>
        <taxon>Fusobacteriales</taxon>
        <taxon>Fusobacteriaceae</taxon>
        <taxon>Fusobacterium</taxon>
    </lineage>
</organism>
<evidence type="ECO:0000313" key="2">
    <source>
        <dbReference type="Proteomes" id="UP000241472"/>
    </source>
</evidence>
<accession>A0AAD0MQ97</accession>
<dbReference type="AlphaFoldDB" id="A0AAD0MQ97"/>
<dbReference type="KEGG" id="fpei:C4N17_01825"/>
<reference evidence="1 2" key="1">
    <citation type="submission" date="2018-03" db="EMBL/GenBank/DDBJ databases">
        <title>Complete Fusobacterium genomes using hybrid Minion sequencing.</title>
        <authorList>
            <person name="Slade D.J."/>
            <person name="Lahmers K."/>
        </authorList>
    </citation>
    <scope>NUCLEOTIDE SEQUENCE [LARGE SCALE GENOMIC DNA]</scope>
    <source>
        <strain evidence="1 2">2_1_31</strain>
    </source>
</reference>
<name>A0AAD0MQ97_9FUSO</name>
<dbReference type="Proteomes" id="UP000241472">
    <property type="component" value="Chromosome"/>
</dbReference>
<gene>
    <name evidence="1" type="ORF">C4N17_01825</name>
</gene>
<dbReference type="EMBL" id="CP028108">
    <property type="protein sequence ID" value="AVQ24544.1"/>
    <property type="molecule type" value="Genomic_DNA"/>
</dbReference>
<evidence type="ECO:0000313" key="1">
    <source>
        <dbReference type="EMBL" id="AVQ24544.1"/>
    </source>
</evidence>